<dbReference type="InterPro" id="IPR050250">
    <property type="entry name" value="Macrolide_Exporter_MacB"/>
</dbReference>
<reference evidence="10 11" key="1">
    <citation type="submission" date="2016-10" db="EMBL/GenBank/DDBJ databases">
        <authorList>
            <person name="de Groot N.N."/>
        </authorList>
    </citation>
    <scope>NUCLEOTIDE SEQUENCE [LARGE SCALE GENOMIC DNA]</scope>
    <source>
        <strain evidence="10 11">DSM 43794</strain>
    </source>
</reference>
<dbReference type="GO" id="GO:0005886">
    <property type="term" value="C:plasma membrane"/>
    <property type="evidence" value="ECO:0007669"/>
    <property type="project" value="UniProtKB-SubCell"/>
</dbReference>
<feature type="transmembrane region" description="Helical" evidence="7">
    <location>
        <begin position="362"/>
        <end position="382"/>
    </location>
</feature>
<protein>
    <submittedName>
        <fullName evidence="10">Putative ABC transport system permease protein</fullName>
    </submittedName>
</protein>
<name>A0A1H1I257_9ACTN</name>
<keyword evidence="11" id="KW-1185">Reference proteome</keyword>
<evidence type="ECO:0000256" key="6">
    <source>
        <dbReference type="ARBA" id="ARBA00038076"/>
    </source>
</evidence>
<evidence type="ECO:0000313" key="10">
    <source>
        <dbReference type="EMBL" id="SDR31438.1"/>
    </source>
</evidence>
<dbReference type="OrthoDB" id="9780560at2"/>
<evidence type="ECO:0000256" key="3">
    <source>
        <dbReference type="ARBA" id="ARBA00022692"/>
    </source>
</evidence>
<dbReference type="PANTHER" id="PTHR30572">
    <property type="entry name" value="MEMBRANE COMPONENT OF TRANSPORTER-RELATED"/>
    <property type="match status" value="1"/>
</dbReference>
<dbReference type="EMBL" id="FNKK01000002">
    <property type="protein sequence ID" value="SDR31438.1"/>
    <property type="molecule type" value="Genomic_DNA"/>
</dbReference>
<feature type="transmembrane region" description="Helical" evidence="7">
    <location>
        <begin position="32"/>
        <end position="52"/>
    </location>
</feature>
<feature type="transmembrane region" description="Helical" evidence="7">
    <location>
        <begin position="329"/>
        <end position="350"/>
    </location>
</feature>
<evidence type="ECO:0000256" key="2">
    <source>
        <dbReference type="ARBA" id="ARBA00022475"/>
    </source>
</evidence>
<feature type="domain" description="ABC3 transporter permease C-terminal" evidence="8">
    <location>
        <begin position="280"/>
        <end position="392"/>
    </location>
</feature>
<comment type="similarity">
    <text evidence="6">Belongs to the ABC-4 integral membrane protein family.</text>
</comment>
<evidence type="ECO:0000256" key="7">
    <source>
        <dbReference type="SAM" id="Phobius"/>
    </source>
</evidence>
<dbReference type="GO" id="GO:0022857">
    <property type="term" value="F:transmembrane transporter activity"/>
    <property type="evidence" value="ECO:0007669"/>
    <property type="project" value="TreeGrafter"/>
</dbReference>
<dbReference type="Pfam" id="PF12704">
    <property type="entry name" value="MacB_PCD"/>
    <property type="match status" value="1"/>
</dbReference>
<dbReference type="STRING" id="35622.SAMN04489764_5061"/>
<accession>A0A1H1I257</accession>
<comment type="subcellular location">
    <subcellularLocation>
        <location evidence="1">Cell membrane</location>
        <topology evidence="1">Multi-pass membrane protein</topology>
    </subcellularLocation>
</comment>
<keyword evidence="4 7" id="KW-1133">Transmembrane helix</keyword>
<dbReference type="AlphaFoldDB" id="A0A1H1I257"/>
<dbReference type="InterPro" id="IPR003838">
    <property type="entry name" value="ABC3_permease_C"/>
</dbReference>
<evidence type="ECO:0000256" key="5">
    <source>
        <dbReference type="ARBA" id="ARBA00023136"/>
    </source>
</evidence>
<keyword evidence="5 7" id="KW-0472">Membrane</keyword>
<evidence type="ECO:0000256" key="1">
    <source>
        <dbReference type="ARBA" id="ARBA00004651"/>
    </source>
</evidence>
<dbReference type="Pfam" id="PF02687">
    <property type="entry name" value="FtsX"/>
    <property type="match status" value="1"/>
</dbReference>
<keyword evidence="3 7" id="KW-0812">Transmembrane</keyword>
<feature type="domain" description="MacB-like periplasmic core" evidence="9">
    <location>
        <begin position="33"/>
        <end position="239"/>
    </location>
</feature>
<evidence type="ECO:0000313" key="11">
    <source>
        <dbReference type="Proteomes" id="UP000217103"/>
    </source>
</evidence>
<dbReference type="RefSeq" id="WP_093262543.1">
    <property type="nucleotide sequence ID" value="NZ_FNKK01000002.1"/>
</dbReference>
<proteinExistence type="inferred from homology"/>
<evidence type="ECO:0000259" key="8">
    <source>
        <dbReference type="Pfam" id="PF02687"/>
    </source>
</evidence>
<dbReference type="PANTHER" id="PTHR30572:SF4">
    <property type="entry name" value="ABC TRANSPORTER PERMEASE YTRF"/>
    <property type="match status" value="1"/>
</dbReference>
<sequence>MRRRERLSPARLRPRDVLRVGVAGLRARPTRVILSALGIAIGIATMVGVIGVSSSSREDLLRQLDRLGTNLLTVEAGSTLFGGDAKLPVSAPDMVRRIAPVTSAAAVGAVDASVRRSNRIPAQITGGIAVQAAERELLTTLEGRMRSGAWLNSATERYPAVVLGSVAADRLGMGRAGGQVWIGGRWFTVVGILDTLPLAPEIDRSALVGFPAAERYLDFDGHPTMIYERSTDETVEDVRAVLPSTVNPENPEEVEVSRPSDALAAKAAAAGAFTNLMLGLGAVALVVGGVGVANTMVISVLERRQEIGLRRSLGATRGQVRMQFLSESLLLSVVGGAAGVALGAVATTVFAVSRGWPPVVPLWSLGGALVATAVIGTLAGIYPAMRAARLSPTEALRVA</sequence>
<evidence type="ECO:0000259" key="9">
    <source>
        <dbReference type="Pfam" id="PF12704"/>
    </source>
</evidence>
<dbReference type="Proteomes" id="UP000217103">
    <property type="component" value="Unassembled WGS sequence"/>
</dbReference>
<feature type="transmembrane region" description="Helical" evidence="7">
    <location>
        <begin position="276"/>
        <end position="301"/>
    </location>
</feature>
<gene>
    <name evidence="10" type="ORF">SAMN04489764_5061</name>
</gene>
<dbReference type="InterPro" id="IPR025857">
    <property type="entry name" value="MacB_PCD"/>
</dbReference>
<organism evidence="10 11">
    <name type="scientific">Thermostaphylospora chromogena</name>
    <dbReference type="NCBI Taxonomy" id="35622"/>
    <lineage>
        <taxon>Bacteria</taxon>
        <taxon>Bacillati</taxon>
        <taxon>Actinomycetota</taxon>
        <taxon>Actinomycetes</taxon>
        <taxon>Streptosporangiales</taxon>
        <taxon>Thermomonosporaceae</taxon>
        <taxon>Thermostaphylospora</taxon>
    </lineage>
</organism>
<evidence type="ECO:0000256" key="4">
    <source>
        <dbReference type="ARBA" id="ARBA00022989"/>
    </source>
</evidence>
<keyword evidence="2" id="KW-1003">Cell membrane</keyword>